<dbReference type="GO" id="GO:0006508">
    <property type="term" value="P:proteolysis"/>
    <property type="evidence" value="ECO:0007669"/>
    <property type="project" value="InterPro"/>
</dbReference>
<dbReference type="InterPro" id="IPR017750">
    <property type="entry name" value="ATPase_T1SS"/>
</dbReference>
<dbReference type="Pfam" id="PF00664">
    <property type="entry name" value="ABC_membrane"/>
    <property type="match status" value="1"/>
</dbReference>
<organism evidence="13 14">
    <name type="scientific">Candidatus Sulfurimonas marisnigri</name>
    <dbReference type="NCBI Taxonomy" id="2740405"/>
    <lineage>
        <taxon>Bacteria</taxon>
        <taxon>Pseudomonadati</taxon>
        <taxon>Campylobacterota</taxon>
        <taxon>Epsilonproteobacteria</taxon>
        <taxon>Campylobacterales</taxon>
        <taxon>Sulfurimonadaceae</taxon>
        <taxon>Sulfurimonas</taxon>
    </lineage>
</organism>
<dbReference type="KEGG" id="smas:HUE87_05530"/>
<evidence type="ECO:0000256" key="3">
    <source>
        <dbReference type="ARBA" id="ARBA00022475"/>
    </source>
</evidence>
<evidence type="ECO:0000256" key="8">
    <source>
        <dbReference type="ARBA" id="ARBA00023136"/>
    </source>
</evidence>
<dbReference type="InterPro" id="IPR036640">
    <property type="entry name" value="ABC1_TM_sf"/>
</dbReference>
<feature type="domain" description="ABC transporter" evidence="10">
    <location>
        <begin position="485"/>
        <end position="720"/>
    </location>
</feature>
<dbReference type="RefSeq" id="WP_194367896.1">
    <property type="nucleotide sequence ID" value="NZ_CP054493.1"/>
</dbReference>
<dbReference type="InterPro" id="IPR011527">
    <property type="entry name" value="ABC1_TM_dom"/>
</dbReference>
<dbReference type="GO" id="GO:0016887">
    <property type="term" value="F:ATP hydrolysis activity"/>
    <property type="evidence" value="ECO:0007669"/>
    <property type="project" value="InterPro"/>
</dbReference>
<comment type="subcellular location">
    <subcellularLocation>
        <location evidence="1">Cell membrane</location>
        <topology evidence="1">Multi-pass membrane protein</topology>
    </subcellularLocation>
</comment>
<dbReference type="InterPro" id="IPR003593">
    <property type="entry name" value="AAA+_ATPase"/>
</dbReference>
<dbReference type="EMBL" id="CP054493">
    <property type="protein sequence ID" value="QOY55858.1"/>
    <property type="molecule type" value="Genomic_DNA"/>
</dbReference>
<reference evidence="13 14" key="1">
    <citation type="submission" date="2020-05" db="EMBL/GenBank/DDBJ databases">
        <title>Sulfurimonas marisnigri, sp. nov., and Sulfurimonas baltica, sp. nov., manganese oxide reducing chemolithoautotrophs of the class Epsilonproteobacteria isolated from the pelagic redoxclines of the Black and Baltic Seas and emended description of the genus Sulfurimonas.</title>
        <authorList>
            <person name="Henkel J.V."/>
            <person name="Laudan C."/>
            <person name="Werner J."/>
            <person name="Neu T."/>
            <person name="Plewe S."/>
            <person name="Sproer C."/>
            <person name="Bunk B."/>
            <person name="Schulz-Vogt H.N."/>
        </authorList>
    </citation>
    <scope>NUCLEOTIDE SEQUENCE [LARGE SCALE GENOMIC DNA]</scope>
    <source>
        <strain evidence="13 14">SoZ1</strain>
    </source>
</reference>
<dbReference type="CDD" id="cd03245">
    <property type="entry name" value="ABCC_bacteriocin_exporters"/>
    <property type="match status" value="1"/>
</dbReference>
<evidence type="ECO:0000256" key="7">
    <source>
        <dbReference type="ARBA" id="ARBA00022989"/>
    </source>
</evidence>
<sequence length="722" mass="80305">MPKDPILECLVIFTKLYNRPFSADALVADLPIPPGRVTPKLFSLETKGSKSAFHRAAQRAGFSSKLVNYSFKDISPLLLPVILILKGDKENEKACILTEISPDRKYARIILPEVGEGENWVESNILEAEYINFAFLLKPSHNYKDAHKRLLKHEEHHWFWGTLAYSRGVYMDVIVASFLINLFVMASPIFTLNVYDRVVPNNAIDTMWVFATGIVVIYIFDIILKFLRSYFLENAAKKSDVIMSSMIYEHVLNLKIASKPRSVGSFASNLKDFDSIRGFFTASSIATMIDLPFTIIFLFIIYIIGDWLVAIPMISGLIIIIYSAILEKPMRHSVQSTYEASARKNSVLIESLSALETIKALGISGHYQWKWEEATGDVAQKGLSSKILSNSISTFVNFVVQINTVALVIGGVYAIGEKSLSMGGLIAVVMLGSRMLAPLGQVASLIANFQQTKTAYDAINAIMKLSVEREDAKKFVERPSFSGKIEFQHVNFTYPDTDKKVLDDISFVINPGESVGIIGTNGSGKTTLEKLILGLYEPTDGSILIDGIDIKQIDPADLRRSISYVPQDVILFQGTLKDNIILRSPDASDEDILYVSKLSGVSDFADIHPMGYDMPVGERGDGLSGGQKQSICVARAFIHPAPIVLLDEPTNSMDSAHELNFIRTINVHQKNRTMILISHKNNLLALTQRLILMDKGRIVLDGIRNEVIEQLHKPKKGVKHES</sequence>
<dbReference type="SMART" id="SM00382">
    <property type="entry name" value="AAA"/>
    <property type="match status" value="1"/>
</dbReference>
<dbReference type="CDD" id="cd18587">
    <property type="entry name" value="ABC_6TM_LapB_like"/>
    <property type="match status" value="1"/>
</dbReference>
<dbReference type="Proteomes" id="UP000593836">
    <property type="component" value="Chromosome"/>
</dbReference>
<keyword evidence="14" id="KW-1185">Reference proteome</keyword>
<dbReference type="FunFam" id="3.40.50.300:FF:000299">
    <property type="entry name" value="ABC transporter ATP-binding protein/permease"/>
    <property type="match status" value="1"/>
</dbReference>
<name>A0A7S7RRM8_9BACT</name>
<dbReference type="AlphaFoldDB" id="A0A7S7RRM8"/>
<dbReference type="NCBIfam" id="TIGR03375">
    <property type="entry name" value="type_I_sec_LssB"/>
    <property type="match status" value="1"/>
</dbReference>
<feature type="transmembrane region" description="Helical" evidence="9">
    <location>
        <begin position="395"/>
        <end position="416"/>
    </location>
</feature>
<dbReference type="InterPro" id="IPR027417">
    <property type="entry name" value="P-loop_NTPase"/>
</dbReference>
<dbReference type="GO" id="GO:0008233">
    <property type="term" value="F:peptidase activity"/>
    <property type="evidence" value="ECO:0007669"/>
    <property type="project" value="InterPro"/>
</dbReference>
<dbReference type="InterPro" id="IPR005074">
    <property type="entry name" value="Peptidase_C39"/>
</dbReference>
<dbReference type="PROSITE" id="PS50893">
    <property type="entry name" value="ABC_TRANSPORTER_2"/>
    <property type="match status" value="1"/>
</dbReference>
<feature type="domain" description="Peptidase C39" evidence="12">
    <location>
        <begin position="3"/>
        <end position="137"/>
    </location>
</feature>
<dbReference type="InterPro" id="IPR003439">
    <property type="entry name" value="ABC_transporter-like_ATP-bd"/>
</dbReference>
<keyword evidence="2" id="KW-0813">Transport</keyword>
<proteinExistence type="predicted"/>
<feature type="transmembrane region" description="Helical" evidence="9">
    <location>
        <begin position="173"/>
        <end position="195"/>
    </location>
</feature>
<dbReference type="PANTHER" id="PTHR24221">
    <property type="entry name" value="ATP-BINDING CASSETTE SUB-FAMILY B"/>
    <property type="match status" value="1"/>
</dbReference>
<keyword evidence="4 9" id="KW-0812">Transmembrane</keyword>
<evidence type="ECO:0000313" key="13">
    <source>
        <dbReference type="EMBL" id="QOY55858.1"/>
    </source>
</evidence>
<evidence type="ECO:0000256" key="5">
    <source>
        <dbReference type="ARBA" id="ARBA00022741"/>
    </source>
</evidence>
<evidence type="ECO:0000256" key="2">
    <source>
        <dbReference type="ARBA" id="ARBA00022448"/>
    </source>
</evidence>
<dbReference type="Gene3D" id="1.20.1560.10">
    <property type="entry name" value="ABC transporter type 1, transmembrane domain"/>
    <property type="match status" value="1"/>
</dbReference>
<keyword evidence="6" id="KW-0067">ATP-binding</keyword>
<accession>A0A7S7RRM8</accession>
<dbReference type="Pfam" id="PF00005">
    <property type="entry name" value="ABC_tran"/>
    <property type="match status" value="1"/>
</dbReference>
<keyword evidence="8 9" id="KW-0472">Membrane</keyword>
<gene>
    <name evidence="13" type="ORF">HUE87_05530</name>
</gene>
<feature type="transmembrane region" description="Helical" evidence="9">
    <location>
        <begin position="307"/>
        <end position="326"/>
    </location>
</feature>
<keyword evidence="5" id="KW-0547">Nucleotide-binding</keyword>
<feature type="transmembrane region" description="Helical" evidence="9">
    <location>
        <begin position="207"/>
        <end position="227"/>
    </location>
</feature>
<dbReference type="PROSITE" id="PS50990">
    <property type="entry name" value="PEPTIDASE_C39"/>
    <property type="match status" value="1"/>
</dbReference>
<dbReference type="GO" id="GO:0140359">
    <property type="term" value="F:ABC-type transporter activity"/>
    <property type="evidence" value="ECO:0007669"/>
    <property type="project" value="InterPro"/>
</dbReference>
<evidence type="ECO:0000256" key="1">
    <source>
        <dbReference type="ARBA" id="ARBA00004651"/>
    </source>
</evidence>
<feature type="transmembrane region" description="Helical" evidence="9">
    <location>
        <begin position="279"/>
        <end position="301"/>
    </location>
</feature>
<dbReference type="SUPFAM" id="SSF90123">
    <property type="entry name" value="ABC transporter transmembrane region"/>
    <property type="match status" value="1"/>
</dbReference>
<evidence type="ECO:0000256" key="4">
    <source>
        <dbReference type="ARBA" id="ARBA00022692"/>
    </source>
</evidence>
<evidence type="ECO:0000259" key="10">
    <source>
        <dbReference type="PROSITE" id="PS50893"/>
    </source>
</evidence>
<dbReference type="GO" id="GO:0005524">
    <property type="term" value="F:ATP binding"/>
    <property type="evidence" value="ECO:0007669"/>
    <property type="project" value="UniProtKB-KW"/>
</dbReference>
<evidence type="ECO:0000259" key="12">
    <source>
        <dbReference type="PROSITE" id="PS50990"/>
    </source>
</evidence>
<evidence type="ECO:0000256" key="6">
    <source>
        <dbReference type="ARBA" id="ARBA00022840"/>
    </source>
</evidence>
<dbReference type="PANTHER" id="PTHR24221:SF248">
    <property type="entry name" value="ABC TRANSPORTER TRANSMEMBRANE REGION"/>
    <property type="match status" value="1"/>
</dbReference>
<dbReference type="Gene3D" id="3.90.70.10">
    <property type="entry name" value="Cysteine proteinases"/>
    <property type="match status" value="1"/>
</dbReference>
<evidence type="ECO:0000256" key="9">
    <source>
        <dbReference type="SAM" id="Phobius"/>
    </source>
</evidence>
<dbReference type="SUPFAM" id="SSF52540">
    <property type="entry name" value="P-loop containing nucleoside triphosphate hydrolases"/>
    <property type="match status" value="1"/>
</dbReference>
<feature type="domain" description="ABC transmembrane type-1" evidence="11">
    <location>
        <begin position="173"/>
        <end position="451"/>
    </location>
</feature>
<evidence type="ECO:0000313" key="14">
    <source>
        <dbReference type="Proteomes" id="UP000593836"/>
    </source>
</evidence>
<dbReference type="Gene3D" id="3.40.50.300">
    <property type="entry name" value="P-loop containing nucleotide triphosphate hydrolases"/>
    <property type="match status" value="1"/>
</dbReference>
<dbReference type="InterPro" id="IPR039421">
    <property type="entry name" value="Type_1_exporter"/>
</dbReference>
<keyword evidence="7 9" id="KW-1133">Transmembrane helix</keyword>
<dbReference type="PROSITE" id="PS50929">
    <property type="entry name" value="ABC_TM1F"/>
    <property type="match status" value="1"/>
</dbReference>
<evidence type="ECO:0000259" key="11">
    <source>
        <dbReference type="PROSITE" id="PS50929"/>
    </source>
</evidence>
<dbReference type="GO" id="GO:0005886">
    <property type="term" value="C:plasma membrane"/>
    <property type="evidence" value="ECO:0007669"/>
    <property type="project" value="UniProtKB-SubCell"/>
</dbReference>
<protein>
    <submittedName>
        <fullName evidence="13">Type I secretion system permease/ATPase</fullName>
    </submittedName>
</protein>
<dbReference type="GO" id="GO:0034040">
    <property type="term" value="F:ATPase-coupled lipid transmembrane transporter activity"/>
    <property type="evidence" value="ECO:0007669"/>
    <property type="project" value="TreeGrafter"/>
</dbReference>
<keyword evidence="3" id="KW-1003">Cell membrane</keyword>